<dbReference type="EMBL" id="LR134350">
    <property type="protein sequence ID" value="VEG25686.1"/>
    <property type="molecule type" value="Genomic_DNA"/>
</dbReference>
<feature type="region of interest" description="Disordered" evidence="1">
    <location>
        <begin position="1"/>
        <end position="131"/>
    </location>
</feature>
<dbReference type="AlphaFoldDB" id="A0A3S4R9C2"/>
<feature type="compositionally biased region" description="Basic residues" evidence="1">
    <location>
        <begin position="1"/>
        <end position="16"/>
    </location>
</feature>
<gene>
    <name evidence="2" type="ORF">NCTC11636_00161</name>
</gene>
<evidence type="ECO:0000313" key="2">
    <source>
        <dbReference type="EMBL" id="VEG25686.1"/>
    </source>
</evidence>
<keyword evidence="3" id="KW-1185">Reference proteome</keyword>
<name>A0A3S4R9C2_9ACTO</name>
<dbReference type="Proteomes" id="UP000266895">
    <property type="component" value="Chromosome"/>
</dbReference>
<protein>
    <submittedName>
        <fullName evidence="2">Uncharacterized protein</fullName>
    </submittedName>
</protein>
<organism evidence="2 3">
    <name type="scientific">Actinomyces howellii</name>
    <dbReference type="NCBI Taxonomy" id="52771"/>
    <lineage>
        <taxon>Bacteria</taxon>
        <taxon>Bacillati</taxon>
        <taxon>Actinomycetota</taxon>
        <taxon>Actinomycetes</taxon>
        <taxon>Actinomycetales</taxon>
        <taxon>Actinomycetaceae</taxon>
        <taxon>Actinomyces</taxon>
    </lineage>
</organism>
<evidence type="ECO:0000313" key="3">
    <source>
        <dbReference type="Proteomes" id="UP000266895"/>
    </source>
</evidence>
<evidence type="ECO:0000256" key="1">
    <source>
        <dbReference type="SAM" id="MobiDB-lite"/>
    </source>
</evidence>
<proteinExistence type="predicted"/>
<dbReference type="KEGG" id="ahw:NCTC11636_00161"/>
<accession>A0A3S4R9C2</accession>
<feature type="compositionally biased region" description="Basic residues" evidence="1">
    <location>
        <begin position="59"/>
        <end position="71"/>
    </location>
</feature>
<feature type="compositionally biased region" description="Basic and acidic residues" evidence="1">
    <location>
        <begin position="94"/>
        <end position="106"/>
    </location>
</feature>
<feature type="compositionally biased region" description="Basic and acidic residues" evidence="1">
    <location>
        <begin position="222"/>
        <end position="241"/>
    </location>
</feature>
<reference evidence="2 3" key="1">
    <citation type="submission" date="2018-12" db="EMBL/GenBank/DDBJ databases">
        <authorList>
            <consortium name="Pathogen Informatics"/>
        </authorList>
    </citation>
    <scope>NUCLEOTIDE SEQUENCE [LARGE SCALE GENOMIC DNA]</scope>
    <source>
        <strain evidence="2 3">NCTC11636</strain>
    </source>
</reference>
<feature type="region of interest" description="Disordered" evidence="1">
    <location>
        <begin position="214"/>
        <end position="241"/>
    </location>
</feature>
<sequence>MCAPPRRPHQHPHPRVSRPGPGPAPDRPTLTNPAPAQPRSGPGLANADQPGPDPAQGRVPRRTGHTPRPRTPRPPSTGHVSPDRSCNSRPGVRCHIDGRQSHDRSTTRRAGRPGGGSARRPARRTTSPDLEVPLVPISRCHFPRSRGVTSLELEVPQVPISGCHFPRSRGVISPDLEVPFVPISREVGRVRGGWERRGEPARWRPSRPVSVLLAGPPWRSRSSREAGLDVLRRRTGPPRHE</sequence>